<dbReference type="InterPro" id="IPR036770">
    <property type="entry name" value="Ankyrin_rpt-contain_sf"/>
</dbReference>
<dbReference type="InterPro" id="IPR002110">
    <property type="entry name" value="Ankyrin_rpt"/>
</dbReference>
<dbReference type="PROSITE" id="PS50297">
    <property type="entry name" value="ANK_REP_REGION"/>
    <property type="match status" value="1"/>
</dbReference>
<dbReference type="RefSeq" id="XP_010443039.1">
    <property type="nucleotide sequence ID" value="XM_010444737.2"/>
</dbReference>
<keyword evidence="1" id="KW-0040">ANK repeat</keyword>
<proteinExistence type="predicted"/>
<gene>
    <name evidence="4" type="primary">LOC104725988</name>
</gene>
<dbReference type="Proteomes" id="UP000694864">
    <property type="component" value="Chromosome 11"/>
</dbReference>
<feature type="transmembrane region" description="Helical" evidence="2">
    <location>
        <begin position="293"/>
        <end position="311"/>
    </location>
</feature>
<evidence type="ECO:0000256" key="2">
    <source>
        <dbReference type="SAM" id="Phobius"/>
    </source>
</evidence>
<evidence type="ECO:0000256" key="1">
    <source>
        <dbReference type="PROSITE-ProRule" id="PRU00023"/>
    </source>
</evidence>
<keyword evidence="3" id="KW-1185">Reference proteome</keyword>
<feature type="transmembrane region" description="Helical" evidence="2">
    <location>
        <begin position="331"/>
        <end position="353"/>
    </location>
</feature>
<reference evidence="3" key="1">
    <citation type="journal article" date="2014" name="Nat. Commun.">
        <title>The emerging biofuel crop Camelina sativa retains a highly undifferentiated hexaploid genome structure.</title>
        <authorList>
            <person name="Kagale S."/>
            <person name="Koh C."/>
            <person name="Nixon J."/>
            <person name="Bollina V."/>
            <person name="Clarke W.E."/>
            <person name="Tuteja R."/>
            <person name="Spillane C."/>
            <person name="Robinson S.J."/>
            <person name="Links M.G."/>
            <person name="Clarke C."/>
            <person name="Higgins E.E."/>
            <person name="Huebert T."/>
            <person name="Sharpe A.G."/>
            <person name="Parkin I.A."/>
        </authorList>
    </citation>
    <scope>NUCLEOTIDE SEQUENCE [LARGE SCALE GENOMIC DNA]</scope>
    <source>
        <strain evidence="3">cv. DH55</strain>
    </source>
</reference>
<name>A0ABM0ULU0_CAMSA</name>
<feature type="transmembrane region" description="Helical" evidence="2">
    <location>
        <begin position="392"/>
        <end position="412"/>
    </location>
</feature>
<organism evidence="3 4">
    <name type="scientific">Camelina sativa</name>
    <name type="common">False flax</name>
    <name type="synonym">Myagrum sativum</name>
    <dbReference type="NCBI Taxonomy" id="90675"/>
    <lineage>
        <taxon>Eukaryota</taxon>
        <taxon>Viridiplantae</taxon>
        <taxon>Streptophyta</taxon>
        <taxon>Embryophyta</taxon>
        <taxon>Tracheophyta</taxon>
        <taxon>Spermatophyta</taxon>
        <taxon>Magnoliopsida</taxon>
        <taxon>eudicotyledons</taxon>
        <taxon>Gunneridae</taxon>
        <taxon>Pentapetalae</taxon>
        <taxon>rosids</taxon>
        <taxon>malvids</taxon>
        <taxon>Brassicales</taxon>
        <taxon>Brassicaceae</taxon>
        <taxon>Camelineae</taxon>
        <taxon>Camelina</taxon>
    </lineage>
</organism>
<dbReference type="PROSITE" id="PS50088">
    <property type="entry name" value="ANK_REPEAT"/>
    <property type="match status" value="1"/>
</dbReference>
<feature type="transmembrane region" description="Helical" evidence="2">
    <location>
        <begin position="360"/>
        <end position="380"/>
    </location>
</feature>
<feature type="repeat" description="ANK" evidence="1">
    <location>
        <begin position="184"/>
        <end position="206"/>
    </location>
</feature>
<dbReference type="Pfam" id="PF12796">
    <property type="entry name" value="Ank_2"/>
    <property type="match status" value="2"/>
</dbReference>
<keyword evidence="2" id="KW-0472">Membrane</keyword>
<keyword evidence="2" id="KW-0812">Transmembrane</keyword>
<dbReference type="PANTHER" id="PTHR24128:SF39">
    <property type="entry name" value="ANKYRIN REPEAT FAMILY PROTEIN-RELATED"/>
    <property type="match status" value="1"/>
</dbReference>
<evidence type="ECO:0000313" key="4">
    <source>
        <dbReference type="RefSeq" id="XP_010443039.1"/>
    </source>
</evidence>
<evidence type="ECO:0000313" key="3">
    <source>
        <dbReference type="Proteomes" id="UP000694864"/>
    </source>
</evidence>
<keyword evidence="2" id="KW-1133">Transmembrane helix</keyword>
<dbReference type="SUPFAM" id="SSF48403">
    <property type="entry name" value="Ankyrin repeat"/>
    <property type="match status" value="1"/>
</dbReference>
<dbReference type="PANTHER" id="PTHR24128">
    <property type="entry name" value="HOMEOBOX PROTEIN WARIAI"/>
    <property type="match status" value="1"/>
</dbReference>
<dbReference type="GeneID" id="104725988"/>
<dbReference type="Gene3D" id="1.25.40.20">
    <property type="entry name" value="Ankyrin repeat-containing domain"/>
    <property type="match status" value="1"/>
</dbReference>
<protein>
    <submittedName>
        <fullName evidence="4">Uncharacterized protein LOC104725988</fullName>
    </submittedName>
</protein>
<sequence>MESKLLLVTQSGSVGDLYSLIRADPHILHNVDVLPFIHTPLHEASSAGKMDLAMELMMLKPSFAKKLNEDGFSPLHLAVENQQVDLALALVKFDPSLVRYHGRGGMTPFHLVAKKGGVDLLTEFLRACPESIRDANANGQTALHITVMNKRYEELKILTGYMQRMRKSDAAYTENDVLNRRDREGNTALHLAAYENNHEAVKQLLKCISLYRNIQNKSGMTALDVLRASGSHMNKDTEKMLQKSGGKSGYSISKEKKTTPMSVFLRKPVTFLEYCSTGMARYRSRMSDGARNALLVITALIITSTYTTAIQPREKDDRLNDHDHVEDLLEIFLLWICNTAAFCSSIAFTYILLPLGKAYAWWFLFITAPLMGSYAISIYVKYRRTTVISHMFSYLYLSIVFCFLMYFFIFYVKWKRTTNKKIQKPRNELMSQQFKIMV</sequence>
<accession>A0ABM0ULU0</accession>
<dbReference type="SMART" id="SM00248">
    <property type="entry name" value="ANK"/>
    <property type="match status" value="5"/>
</dbReference>
<reference evidence="4" key="2">
    <citation type="submission" date="2025-08" db="UniProtKB">
        <authorList>
            <consortium name="RefSeq"/>
        </authorList>
    </citation>
    <scope>IDENTIFICATION</scope>
    <source>
        <tissue evidence="4">Leaf</tissue>
    </source>
</reference>